<dbReference type="PROSITE" id="PS50192">
    <property type="entry name" value="T_SNARE"/>
    <property type="match status" value="1"/>
</dbReference>
<comment type="similarity">
    <text evidence="9">Belongs to the methyl-accepting chemotaxis (MCP) protein family.</text>
</comment>
<dbReference type="Gene3D" id="6.10.340.10">
    <property type="match status" value="1"/>
</dbReference>
<keyword evidence="6 12" id="KW-1133">Transmembrane helix</keyword>
<evidence type="ECO:0000256" key="7">
    <source>
        <dbReference type="ARBA" id="ARBA00023136"/>
    </source>
</evidence>
<dbReference type="Gene3D" id="3.30.450.20">
    <property type="entry name" value="PAS domain"/>
    <property type="match status" value="2"/>
</dbReference>
<reference evidence="17 18" key="1">
    <citation type="submission" date="2017-09" db="EMBL/GenBank/DDBJ databases">
        <authorList>
            <person name="Ehlers B."/>
            <person name="Leendertz F.H."/>
        </authorList>
    </citation>
    <scope>NUCLEOTIDE SEQUENCE [LARGE SCALE GENOMIC DNA]</scope>
    <source>
        <strain evidence="17 18">DSM 18289</strain>
    </source>
</reference>
<keyword evidence="2" id="KW-1003">Cell membrane</keyword>
<evidence type="ECO:0000259" key="15">
    <source>
        <dbReference type="PROSITE" id="PS50192"/>
    </source>
</evidence>
<keyword evidence="18" id="KW-1185">Reference proteome</keyword>
<dbReference type="SMART" id="SM00304">
    <property type="entry name" value="HAMP"/>
    <property type="match status" value="1"/>
</dbReference>
<keyword evidence="5 12" id="KW-0812">Transmembrane</keyword>
<dbReference type="InterPro" id="IPR000727">
    <property type="entry name" value="T_SNARE_dom"/>
</dbReference>
<dbReference type="GO" id="GO:0004888">
    <property type="term" value="F:transmembrane signaling receptor activity"/>
    <property type="evidence" value="ECO:0007669"/>
    <property type="project" value="InterPro"/>
</dbReference>
<evidence type="ECO:0000256" key="2">
    <source>
        <dbReference type="ARBA" id="ARBA00022475"/>
    </source>
</evidence>
<dbReference type="GO" id="GO:0007165">
    <property type="term" value="P:signal transduction"/>
    <property type="evidence" value="ECO:0007669"/>
    <property type="project" value="UniProtKB-KW"/>
</dbReference>
<evidence type="ECO:0000313" key="17">
    <source>
        <dbReference type="EMBL" id="SNZ20577.1"/>
    </source>
</evidence>
<keyword evidence="7 12" id="KW-0472">Membrane</keyword>
<dbReference type="CDD" id="cd12913">
    <property type="entry name" value="PDC1_MCP_like"/>
    <property type="match status" value="1"/>
</dbReference>
<dbReference type="PRINTS" id="PR00260">
    <property type="entry name" value="CHEMTRNSDUCR"/>
</dbReference>
<keyword evidence="13" id="KW-0732">Signal</keyword>
<feature type="chain" id="PRO_5012493186" evidence="13">
    <location>
        <begin position="21"/>
        <end position="700"/>
    </location>
</feature>
<keyword evidence="3" id="KW-0145">Chemotaxis</keyword>
<dbReference type="Proteomes" id="UP000219439">
    <property type="component" value="Unassembled WGS sequence"/>
</dbReference>
<proteinExistence type="inferred from homology"/>
<keyword evidence="4" id="KW-0997">Cell inner membrane</keyword>
<dbReference type="OrthoDB" id="3378718at2"/>
<organism evidence="17 18">
    <name type="scientific">Cohaesibacter gelatinilyticus</name>
    <dbReference type="NCBI Taxonomy" id="372072"/>
    <lineage>
        <taxon>Bacteria</taxon>
        <taxon>Pseudomonadati</taxon>
        <taxon>Pseudomonadota</taxon>
        <taxon>Alphaproteobacteria</taxon>
        <taxon>Hyphomicrobiales</taxon>
        <taxon>Cohaesibacteraceae</taxon>
    </lineage>
</organism>
<dbReference type="InterPro" id="IPR004090">
    <property type="entry name" value="Chemotax_Me-accpt_rcpt"/>
</dbReference>
<dbReference type="GO" id="GO:0005886">
    <property type="term" value="C:plasma membrane"/>
    <property type="evidence" value="ECO:0007669"/>
    <property type="project" value="UniProtKB-SubCell"/>
</dbReference>
<dbReference type="Gene3D" id="1.10.287.950">
    <property type="entry name" value="Methyl-accepting chemotaxis protein"/>
    <property type="match status" value="1"/>
</dbReference>
<dbReference type="Pfam" id="PF02743">
    <property type="entry name" value="dCache_1"/>
    <property type="match status" value="1"/>
</dbReference>
<feature type="transmembrane region" description="Helical" evidence="12">
    <location>
        <begin position="323"/>
        <end position="347"/>
    </location>
</feature>
<feature type="domain" description="Methyl-accepting transducer" evidence="14">
    <location>
        <begin position="436"/>
        <end position="665"/>
    </location>
</feature>
<accession>A0A285PH54</accession>
<keyword evidence="8 10" id="KW-0807">Transducer</keyword>
<evidence type="ECO:0000256" key="8">
    <source>
        <dbReference type="ARBA" id="ARBA00023224"/>
    </source>
</evidence>
<feature type="domain" description="HAMP" evidence="16">
    <location>
        <begin position="350"/>
        <end position="403"/>
    </location>
</feature>
<protein>
    <submittedName>
        <fullName evidence="17">Methyl-accepting chemotaxis sensory transducer with Cache sensor</fullName>
    </submittedName>
</protein>
<evidence type="ECO:0000256" key="6">
    <source>
        <dbReference type="ARBA" id="ARBA00022989"/>
    </source>
</evidence>
<name>A0A285PH54_9HYPH</name>
<dbReference type="Pfam" id="PF00015">
    <property type="entry name" value="MCPsignal"/>
    <property type="match status" value="1"/>
</dbReference>
<evidence type="ECO:0000256" key="3">
    <source>
        <dbReference type="ARBA" id="ARBA00022500"/>
    </source>
</evidence>
<dbReference type="PROSITE" id="PS50885">
    <property type="entry name" value="HAMP"/>
    <property type="match status" value="1"/>
</dbReference>
<evidence type="ECO:0000313" key="18">
    <source>
        <dbReference type="Proteomes" id="UP000219439"/>
    </source>
</evidence>
<dbReference type="InterPro" id="IPR004089">
    <property type="entry name" value="MCPsignal_dom"/>
</dbReference>
<evidence type="ECO:0000256" key="1">
    <source>
        <dbReference type="ARBA" id="ARBA00004429"/>
    </source>
</evidence>
<feature type="signal peptide" evidence="13">
    <location>
        <begin position="1"/>
        <end position="20"/>
    </location>
</feature>
<dbReference type="SMART" id="SM00283">
    <property type="entry name" value="MA"/>
    <property type="match status" value="1"/>
</dbReference>
<evidence type="ECO:0000259" key="14">
    <source>
        <dbReference type="PROSITE" id="PS50111"/>
    </source>
</evidence>
<sequence>MMKKLPITTKMVAVSSAALATVLAVGIAGIGWQAQGITHDLSVNEVEAVAETQVAQVRLSLEEGLVASRGMAFAFDGLKRSGSTDRLAWTNVIEDTMAKNSNLSGTWGVILNDALDGKDKDFANTDMHDETGEWRPYHYRNADGSFGARPTGPVTNPEKPADWFNGPYKSGKDYMTEPYTWEMAGNMVVGVSIGTPIRDGSKTIGVAGIDLTLTELSKRLAEVKPLGTGSVHLISQGGKWVAHPDGSLLGKEWKEGRSEQDLVFASQVMDAIKNGRSFSYHGYSKSLGTDVLRLIKPAKIGDTGASMALVVNVPIDTLDAASWQLVTTVALVGLVLMIAVGLALFIVGQHMIRKPLETTIGSIKHLVNRNYEAPISYTDRSDEIGEINKALEVFREKARQAEELTVGQEQEQRERLQRAEQIRGLTVDFEQQITALLDMVGNSVNDLNQTSTVLTKGADSTAHQSNAVAAASEEASSNVETVASAAEELFASVNEIDRQVEQSNQIAANAVTQARQTNDKIEGLSSAASRIGEVVKLITDIAEQTNLLALNATIEAARAGEAGKGFAVVAAEVKELANQTSKATDEISQQINAVQSETDGAVSAIHTIADTIEQMNQIAASISTSVQEQGHATQEIARNIQEASAGTQEVSSNIAGVSTAAAETGEAARMVSTSASDLQNEAGRLREGVQTFLGKVQEVA</sequence>
<dbReference type="PROSITE" id="PS50111">
    <property type="entry name" value="CHEMOTAXIS_TRANSDUC_2"/>
    <property type="match status" value="1"/>
</dbReference>
<evidence type="ECO:0000256" key="13">
    <source>
        <dbReference type="SAM" id="SignalP"/>
    </source>
</evidence>
<dbReference type="SUPFAM" id="SSF58104">
    <property type="entry name" value="Methyl-accepting chemotaxis protein (MCP) signaling domain"/>
    <property type="match status" value="1"/>
</dbReference>
<dbReference type="AlphaFoldDB" id="A0A285PH54"/>
<evidence type="ECO:0000256" key="9">
    <source>
        <dbReference type="ARBA" id="ARBA00029447"/>
    </source>
</evidence>
<dbReference type="PANTHER" id="PTHR32089">
    <property type="entry name" value="METHYL-ACCEPTING CHEMOTAXIS PROTEIN MCPB"/>
    <property type="match status" value="1"/>
</dbReference>
<dbReference type="EMBL" id="OBEL01000005">
    <property type="protein sequence ID" value="SNZ20577.1"/>
    <property type="molecule type" value="Genomic_DNA"/>
</dbReference>
<evidence type="ECO:0000259" key="16">
    <source>
        <dbReference type="PROSITE" id="PS50885"/>
    </source>
</evidence>
<dbReference type="GO" id="GO:0006935">
    <property type="term" value="P:chemotaxis"/>
    <property type="evidence" value="ECO:0007669"/>
    <property type="project" value="UniProtKB-KW"/>
</dbReference>
<keyword evidence="11" id="KW-0175">Coiled coil</keyword>
<dbReference type="InterPro" id="IPR033479">
    <property type="entry name" value="dCache_1"/>
</dbReference>
<dbReference type="PANTHER" id="PTHR32089:SF112">
    <property type="entry name" value="LYSOZYME-LIKE PROTEIN-RELATED"/>
    <property type="match status" value="1"/>
</dbReference>
<feature type="domain" description="T-SNARE coiled-coil homology" evidence="15">
    <location>
        <begin position="595"/>
        <end position="657"/>
    </location>
</feature>
<evidence type="ECO:0000256" key="11">
    <source>
        <dbReference type="SAM" id="Coils"/>
    </source>
</evidence>
<comment type="subcellular location">
    <subcellularLocation>
        <location evidence="1">Cell inner membrane</location>
        <topology evidence="1">Multi-pass membrane protein</topology>
    </subcellularLocation>
</comment>
<gene>
    <name evidence="17" type="ORF">SAMN06265368_3682</name>
</gene>
<evidence type="ECO:0000256" key="4">
    <source>
        <dbReference type="ARBA" id="ARBA00022519"/>
    </source>
</evidence>
<evidence type="ECO:0000256" key="12">
    <source>
        <dbReference type="SAM" id="Phobius"/>
    </source>
</evidence>
<dbReference type="RefSeq" id="WP_097155174.1">
    <property type="nucleotide sequence ID" value="NZ_OBEL01000005.1"/>
</dbReference>
<evidence type="ECO:0000256" key="10">
    <source>
        <dbReference type="PROSITE-ProRule" id="PRU00284"/>
    </source>
</evidence>
<feature type="coiled-coil region" evidence="11">
    <location>
        <begin position="384"/>
        <end position="419"/>
    </location>
</feature>
<evidence type="ECO:0000256" key="5">
    <source>
        <dbReference type="ARBA" id="ARBA00022692"/>
    </source>
</evidence>
<dbReference type="InterPro" id="IPR003660">
    <property type="entry name" value="HAMP_dom"/>
</dbReference>